<evidence type="ECO:0000256" key="14">
    <source>
        <dbReference type="SAM" id="Phobius"/>
    </source>
</evidence>
<dbReference type="InterPro" id="IPR001789">
    <property type="entry name" value="Sig_transdc_resp-reg_receiver"/>
</dbReference>
<keyword evidence="6" id="KW-0808">Transferase</keyword>
<evidence type="ECO:0000256" key="5">
    <source>
        <dbReference type="ARBA" id="ARBA00022553"/>
    </source>
</evidence>
<dbReference type="SMART" id="SM00304">
    <property type="entry name" value="HAMP"/>
    <property type="match status" value="1"/>
</dbReference>
<dbReference type="SUPFAM" id="SSF158472">
    <property type="entry name" value="HAMP domain-like"/>
    <property type="match status" value="1"/>
</dbReference>
<dbReference type="FunFam" id="3.30.565.10:FF:000006">
    <property type="entry name" value="Sensor histidine kinase WalK"/>
    <property type="match status" value="1"/>
</dbReference>
<dbReference type="InterPro" id="IPR003661">
    <property type="entry name" value="HisK_dim/P_dom"/>
</dbReference>
<keyword evidence="4" id="KW-1003">Cell membrane</keyword>
<evidence type="ECO:0000256" key="9">
    <source>
        <dbReference type="ARBA" id="ARBA00022840"/>
    </source>
</evidence>
<evidence type="ECO:0000259" key="15">
    <source>
        <dbReference type="PROSITE" id="PS50109"/>
    </source>
</evidence>
<dbReference type="Gene3D" id="6.10.340.10">
    <property type="match status" value="1"/>
</dbReference>
<dbReference type="GO" id="GO:0000155">
    <property type="term" value="F:phosphorelay sensor kinase activity"/>
    <property type="evidence" value="ECO:0007669"/>
    <property type="project" value="InterPro"/>
</dbReference>
<comment type="catalytic activity">
    <reaction evidence="1">
        <text>ATP + protein L-histidine = ADP + protein N-phospho-L-histidine.</text>
        <dbReference type="EC" id="2.7.13.3"/>
    </reaction>
</comment>
<dbReference type="InterPro" id="IPR036890">
    <property type="entry name" value="HATPase_C_sf"/>
</dbReference>
<keyword evidence="8 19" id="KW-0418">Kinase</keyword>
<evidence type="ECO:0000256" key="4">
    <source>
        <dbReference type="ARBA" id="ARBA00022475"/>
    </source>
</evidence>
<dbReference type="Pfam" id="PF00072">
    <property type="entry name" value="Response_reg"/>
    <property type="match status" value="1"/>
</dbReference>
<dbReference type="InterPro" id="IPR035965">
    <property type="entry name" value="PAS-like_dom_sf"/>
</dbReference>
<keyword evidence="9" id="KW-0067">ATP-binding</keyword>
<dbReference type="SUPFAM" id="SSF55874">
    <property type="entry name" value="ATPase domain of HSP90 chaperone/DNA topoisomerase II/histidine kinase"/>
    <property type="match status" value="1"/>
</dbReference>
<evidence type="ECO:0000259" key="17">
    <source>
        <dbReference type="PROSITE" id="PS50112"/>
    </source>
</evidence>
<dbReference type="InterPro" id="IPR036097">
    <property type="entry name" value="HisK_dim/P_sf"/>
</dbReference>
<dbReference type="AlphaFoldDB" id="A0A2P6MK50"/>
<dbReference type="GO" id="GO:0005886">
    <property type="term" value="C:plasma membrane"/>
    <property type="evidence" value="ECO:0007669"/>
    <property type="project" value="UniProtKB-SubCell"/>
</dbReference>
<feature type="coiled-coil region" evidence="13">
    <location>
        <begin position="253"/>
        <end position="291"/>
    </location>
</feature>
<evidence type="ECO:0000256" key="7">
    <source>
        <dbReference type="ARBA" id="ARBA00022741"/>
    </source>
</evidence>
<keyword evidence="7" id="KW-0547">Nucleotide-binding</keyword>
<dbReference type="RefSeq" id="WP_105958277.1">
    <property type="nucleotide sequence ID" value="NZ_PVNS01000003.1"/>
</dbReference>
<evidence type="ECO:0000256" key="13">
    <source>
        <dbReference type="SAM" id="Coils"/>
    </source>
</evidence>
<evidence type="ECO:0000256" key="1">
    <source>
        <dbReference type="ARBA" id="ARBA00000085"/>
    </source>
</evidence>
<dbReference type="PROSITE" id="PS50112">
    <property type="entry name" value="PAS"/>
    <property type="match status" value="1"/>
</dbReference>
<evidence type="ECO:0000313" key="19">
    <source>
        <dbReference type="EMBL" id="PRO66641.1"/>
    </source>
</evidence>
<keyword evidence="11 14" id="KW-0472">Membrane</keyword>
<dbReference type="PROSITE" id="PS50110">
    <property type="entry name" value="RESPONSE_REGULATORY"/>
    <property type="match status" value="1"/>
</dbReference>
<dbReference type="PANTHER" id="PTHR43547">
    <property type="entry name" value="TWO-COMPONENT HISTIDINE KINASE"/>
    <property type="match status" value="1"/>
</dbReference>
<dbReference type="OrthoDB" id="9813151at2"/>
<evidence type="ECO:0000259" key="18">
    <source>
        <dbReference type="PROSITE" id="PS50885"/>
    </source>
</evidence>
<evidence type="ECO:0000256" key="2">
    <source>
        <dbReference type="ARBA" id="ARBA00004651"/>
    </source>
</evidence>
<proteinExistence type="predicted"/>
<dbReference type="InterPro" id="IPR004358">
    <property type="entry name" value="Sig_transdc_His_kin-like_C"/>
</dbReference>
<dbReference type="PROSITE" id="PS50109">
    <property type="entry name" value="HIS_KIN"/>
    <property type="match status" value="1"/>
</dbReference>
<feature type="domain" description="Response regulatory" evidence="16">
    <location>
        <begin position="818"/>
        <end position="933"/>
    </location>
</feature>
<protein>
    <recommendedName>
        <fullName evidence="3">histidine kinase</fullName>
        <ecNumber evidence="3">2.7.13.3</ecNumber>
    </recommendedName>
</protein>
<dbReference type="InterPro" id="IPR011006">
    <property type="entry name" value="CheY-like_superfamily"/>
</dbReference>
<comment type="caution">
    <text evidence="19">The sequence shown here is derived from an EMBL/GenBank/DDBJ whole genome shotgun (WGS) entry which is preliminary data.</text>
</comment>
<dbReference type="SUPFAM" id="SSF55785">
    <property type="entry name" value="PYP-like sensor domain (PAS domain)"/>
    <property type="match status" value="1"/>
</dbReference>
<name>A0A2P6MK50_ALKUR</name>
<organism evidence="19 20">
    <name type="scientific">Alkalicoccus urumqiensis</name>
    <name type="common">Bacillus urumqiensis</name>
    <dbReference type="NCBI Taxonomy" id="1548213"/>
    <lineage>
        <taxon>Bacteria</taxon>
        <taxon>Bacillati</taxon>
        <taxon>Bacillota</taxon>
        <taxon>Bacilli</taxon>
        <taxon>Bacillales</taxon>
        <taxon>Bacillaceae</taxon>
        <taxon>Alkalicoccus</taxon>
    </lineage>
</organism>
<dbReference type="Proteomes" id="UP000243650">
    <property type="component" value="Unassembled WGS sequence"/>
</dbReference>
<accession>A0A2P6MK50</accession>
<dbReference type="PRINTS" id="PR00344">
    <property type="entry name" value="BCTRLSENSOR"/>
</dbReference>
<evidence type="ECO:0000256" key="8">
    <source>
        <dbReference type="ARBA" id="ARBA00022777"/>
    </source>
</evidence>
<dbReference type="SMART" id="SM00388">
    <property type="entry name" value="HisKA"/>
    <property type="match status" value="1"/>
</dbReference>
<dbReference type="SUPFAM" id="SSF52172">
    <property type="entry name" value="CheY-like"/>
    <property type="match status" value="1"/>
</dbReference>
<evidence type="ECO:0000256" key="11">
    <source>
        <dbReference type="ARBA" id="ARBA00023136"/>
    </source>
</evidence>
<dbReference type="InterPro" id="IPR000014">
    <property type="entry name" value="PAS"/>
</dbReference>
<feature type="modified residue" description="4-aspartylphosphate" evidence="12">
    <location>
        <position position="867"/>
    </location>
</feature>
<comment type="subcellular location">
    <subcellularLocation>
        <location evidence="2">Cell membrane</location>
        <topology evidence="2">Multi-pass membrane protein</topology>
    </subcellularLocation>
</comment>
<dbReference type="GO" id="GO:0005524">
    <property type="term" value="F:ATP binding"/>
    <property type="evidence" value="ECO:0007669"/>
    <property type="project" value="UniProtKB-KW"/>
</dbReference>
<keyword evidence="14" id="KW-0812">Transmembrane</keyword>
<feature type="domain" description="Histidine kinase" evidence="15">
    <location>
        <begin position="585"/>
        <end position="799"/>
    </location>
</feature>
<dbReference type="InterPro" id="IPR005467">
    <property type="entry name" value="His_kinase_dom"/>
</dbReference>
<dbReference type="FunFam" id="1.10.287.130:FF:000001">
    <property type="entry name" value="Two-component sensor histidine kinase"/>
    <property type="match status" value="1"/>
</dbReference>
<dbReference type="EMBL" id="PVNS01000003">
    <property type="protein sequence ID" value="PRO66641.1"/>
    <property type="molecule type" value="Genomic_DNA"/>
</dbReference>
<evidence type="ECO:0000256" key="6">
    <source>
        <dbReference type="ARBA" id="ARBA00022679"/>
    </source>
</evidence>
<dbReference type="CDD" id="cd00082">
    <property type="entry name" value="HisKA"/>
    <property type="match status" value="1"/>
</dbReference>
<feature type="domain" description="PAS" evidence="17">
    <location>
        <begin position="450"/>
        <end position="486"/>
    </location>
</feature>
<dbReference type="EC" id="2.7.13.3" evidence="3"/>
<dbReference type="CDD" id="cd06225">
    <property type="entry name" value="HAMP"/>
    <property type="match status" value="1"/>
</dbReference>
<dbReference type="Pfam" id="PF00672">
    <property type="entry name" value="HAMP"/>
    <property type="match status" value="1"/>
</dbReference>
<evidence type="ECO:0000313" key="20">
    <source>
        <dbReference type="Proteomes" id="UP000243650"/>
    </source>
</evidence>
<dbReference type="PROSITE" id="PS50885">
    <property type="entry name" value="HAMP"/>
    <property type="match status" value="1"/>
</dbReference>
<dbReference type="PANTHER" id="PTHR43547:SF2">
    <property type="entry name" value="HYBRID SIGNAL TRANSDUCTION HISTIDINE KINASE C"/>
    <property type="match status" value="1"/>
</dbReference>
<evidence type="ECO:0000256" key="12">
    <source>
        <dbReference type="PROSITE-ProRule" id="PRU00169"/>
    </source>
</evidence>
<sequence>MSRWRKWTGTSSLRTNYLVKAAAFVAAVLIIAAVVTMYIVQDQQTQAESQRELVGKMEATEDVRDNLNRLFYHVRSYYSFQNETDLIRVNGALEELQQSIGRYDREELNDREAAFASNLESFLRVYEEELLPQAVAYVDDNDYAALRTYTADTNSQIDQFFSESEALREDVFGQLQEAYSSAITESNRNIFIAMALGAVIFFAMIILSQRMMKRIVMPLEELTTASDELAAGRFVHVPETERADEIGSLSRSFANMARQMQENEDELTAQNEELTAQQEMLEEALDQTEYEKQKIDRYSQLNQTMSTKLDKQEFLNSIFVYVNELYPCSRSMLLLLEEDAYRAMGMSVESIGRWINADKTEWLERLQNEPHILIRRNASEAEAGIAEGEAEAVDYYAAVRGGEGDILGIYAATRYGRPYGEEEMEEIESLLSHVGLGLERSLAHEEITRSRKLSQDILDNVNEAIQFVDRDGTVLQVNQAMKKLLGARASAPVDGWNLRRWKKPLLSRSEDTEELEAFFNWFCEGSYEGTMAHQFVQVQDQERRVFVVYGTTVYDDSEALGTVFVYRDMTREYELDQMKSELVSTVSHELRTPLSSVLGFTELLLNRELKPERQKRYLTTIHKEAKRLTNLINDFLDLQRMESGSQPYTMEDVRMEELVMDVLGQFRHEENHRLSFADTSVSTLVEADKERLQQVLTNLISNAIKFSPGGGDVVVQMENSTGALHVSVKDEGLGIPEHAKASLFQKFQRVDEDDRQNIGGTGLGLAICREIIERHGGRIWVESEPGEGSVFTFRLPLKHPAGQGAPVSAPAGYPDGAAVMIVEDDASLALLLSEELKSQGFQVIHHLRPDHAYQEILESPPAAVVVDLMLGEKMDGWDLVDRLKQHEETKRIPIIISSALDRSDEKMAQYGLDQYLTKPYPPQDLSAALKAYLAKAHADGGIVYPES</sequence>
<dbReference type="CDD" id="cd16922">
    <property type="entry name" value="HATPase_EvgS-ArcB-TorS-like"/>
    <property type="match status" value="1"/>
</dbReference>
<keyword evidence="13" id="KW-0175">Coiled coil</keyword>
<keyword evidence="14" id="KW-1133">Transmembrane helix</keyword>
<dbReference type="Gene3D" id="3.30.565.10">
    <property type="entry name" value="Histidine kinase-like ATPase, C-terminal domain"/>
    <property type="match status" value="1"/>
</dbReference>
<gene>
    <name evidence="19" type="ORF">C6I21_04680</name>
</gene>
<evidence type="ECO:0000256" key="3">
    <source>
        <dbReference type="ARBA" id="ARBA00012438"/>
    </source>
</evidence>
<dbReference type="Gene3D" id="1.10.287.130">
    <property type="match status" value="1"/>
</dbReference>
<evidence type="ECO:0000256" key="10">
    <source>
        <dbReference type="ARBA" id="ARBA00023012"/>
    </source>
</evidence>
<dbReference type="SUPFAM" id="SSF55781">
    <property type="entry name" value="GAF domain-like"/>
    <property type="match status" value="1"/>
</dbReference>
<dbReference type="Pfam" id="PF02518">
    <property type="entry name" value="HATPase_c"/>
    <property type="match status" value="1"/>
</dbReference>
<dbReference type="Gene3D" id="3.30.450.20">
    <property type="entry name" value="PAS domain"/>
    <property type="match status" value="1"/>
</dbReference>
<dbReference type="SUPFAM" id="SSF47384">
    <property type="entry name" value="Homodimeric domain of signal transducing histidine kinase"/>
    <property type="match status" value="1"/>
</dbReference>
<dbReference type="InterPro" id="IPR003594">
    <property type="entry name" value="HATPase_dom"/>
</dbReference>
<feature type="transmembrane region" description="Helical" evidence="14">
    <location>
        <begin position="21"/>
        <end position="40"/>
    </location>
</feature>
<reference evidence="19 20" key="1">
    <citation type="submission" date="2018-03" db="EMBL/GenBank/DDBJ databases">
        <title>Bacillus urumqiensis sp. nov., a moderately haloalkaliphilic bacterium isolated from a salt lake.</title>
        <authorList>
            <person name="Zhao B."/>
            <person name="Liao Z."/>
        </authorList>
    </citation>
    <scope>NUCLEOTIDE SEQUENCE [LARGE SCALE GENOMIC DNA]</scope>
    <source>
        <strain evidence="19 20">BZ-SZ-XJ18</strain>
    </source>
</reference>
<dbReference type="InterPro" id="IPR003660">
    <property type="entry name" value="HAMP_dom"/>
</dbReference>
<feature type="transmembrane region" description="Helical" evidence="14">
    <location>
        <begin position="190"/>
        <end position="207"/>
    </location>
</feature>
<dbReference type="SMART" id="SM00387">
    <property type="entry name" value="HATPase_c"/>
    <property type="match status" value="1"/>
</dbReference>
<dbReference type="Gene3D" id="3.40.50.2300">
    <property type="match status" value="1"/>
</dbReference>
<dbReference type="Pfam" id="PF00512">
    <property type="entry name" value="HisKA"/>
    <property type="match status" value="1"/>
</dbReference>
<evidence type="ECO:0000259" key="16">
    <source>
        <dbReference type="PROSITE" id="PS50110"/>
    </source>
</evidence>
<keyword evidence="20" id="KW-1185">Reference proteome</keyword>
<keyword evidence="10" id="KW-0902">Two-component regulatory system</keyword>
<feature type="domain" description="HAMP" evidence="18">
    <location>
        <begin position="213"/>
        <end position="265"/>
    </location>
</feature>
<dbReference type="SMART" id="SM00448">
    <property type="entry name" value="REC"/>
    <property type="match status" value="1"/>
</dbReference>
<keyword evidence="5 12" id="KW-0597">Phosphoprotein</keyword>